<dbReference type="AlphaFoldDB" id="A0AA37MYN9"/>
<proteinExistence type="predicted"/>
<sequence>MVCTGREKGHPDFYFYDANWNRLYYQHEALEKANNIEKPQNLDEMLKIAKNLCKGYSHIRVDLFDVDNNIYFGELTFFDNSGFDTDISYETDLKWGEKILLPNK</sequence>
<dbReference type="EMBL" id="BQKV01000063">
    <property type="protein sequence ID" value="GJN65129.1"/>
    <property type="molecule type" value="Genomic_DNA"/>
</dbReference>
<accession>A0AA37MYN9</accession>
<dbReference type="InterPro" id="IPR029465">
    <property type="entry name" value="ATPgrasp_TupA"/>
</dbReference>
<gene>
    <name evidence="1" type="ORF">JCM17207_17540</name>
</gene>
<reference evidence="1" key="1">
    <citation type="journal article" date="2022" name="Int. J. Syst. Evol. Microbiol.">
        <title>Genome-based, phenotypic and chemotaxonomic classification of Faecalibacterium strains: proposal of three novel species Faecalibacterium duncaniae sp. nov., Faecalibacterium hattorii sp. nov. and Faecalibacterium gallinarum sp. nov. .</title>
        <authorList>
            <person name="Sakamoto M."/>
            <person name="Sakurai N."/>
            <person name="Tanno H."/>
            <person name="Iino T."/>
            <person name="Ohkuma M."/>
            <person name="Endo A."/>
        </authorList>
    </citation>
    <scope>NUCLEOTIDE SEQUENCE</scope>
    <source>
        <strain evidence="1">JCM 17207</strain>
    </source>
</reference>
<dbReference type="Pfam" id="PF14305">
    <property type="entry name" value="ATPgrasp_TupA"/>
    <property type="match status" value="1"/>
</dbReference>
<dbReference type="Proteomes" id="UP001055185">
    <property type="component" value="Unassembled WGS sequence"/>
</dbReference>
<evidence type="ECO:0000313" key="2">
    <source>
        <dbReference type="Proteomes" id="UP001055185"/>
    </source>
</evidence>
<keyword evidence="2" id="KW-1185">Reference proteome</keyword>
<protein>
    <submittedName>
        <fullName evidence="1">Uncharacterized protein</fullName>
    </submittedName>
</protein>
<organism evidence="1 2">
    <name type="scientific">Faecalibacterium gallinarum</name>
    <dbReference type="NCBI Taxonomy" id="2903556"/>
    <lineage>
        <taxon>Bacteria</taxon>
        <taxon>Bacillati</taxon>
        <taxon>Bacillota</taxon>
        <taxon>Clostridia</taxon>
        <taxon>Eubacteriales</taxon>
        <taxon>Oscillospiraceae</taxon>
        <taxon>Faecalibacterium</taxon>
    </lineage>
</organism>
<name>A0AA37MYN9_9FIRM</name>
<comment type="caution">
    <text evidence="1">The sequence shown here is derived from an EMBL/GenBank/DDBJ whole genome shotgun (WGS) entry which is preliminary data.</text>
</comment>
<evidence type="ECO:0000313" key="1">
    <source>
        <dbReference type="EMBL" id="GJN65129.1"/>
    </source>
</evidence>